<evidence type="ECO:0000256" key="8">
    <source>
        <dbReference type="ARBA" id="ARBA00023157"/>
    </source>
</evidence>
<dbReference type="GO" id="GO:0046872">
    <property type="term" value="F:metal ion binding"/>
    <property type="evidence" value="ECO:0007669"/>
    <property type="project" value="UniProtKB-KW"/>
</dbReference>
<evidence type="ECO:0000259" key="10">
    <source>
        <dbReference type="Pfam" id="PF05572"/>
    </source>
</evidence>
<dbReference type="InterPro" id="IPR024079">
    <property type="entry name" value="MetalloPept_cat_dom_sf"/>
</dbReference>
<dbReference type="CDD" id="cd04275">
    <property type="entry name" value="ZnMc_pappalysin_like"/>
    <property type="match status" value="1"/>
</dbReference>
<comment type="caution">
    <text evidence="11">The sequence shown here is derived from an EMBL/GenBank/DDBJ whole genome shotgun (WGS) entry which is preliminary data.</text>
</comment>
<dbReference type="EMBL" id="NAJL01000048">
    <property type="protein sequence ID" value="TKA24050.1"/>
    <property type="molecule type" value="Genomic_DNA"/>
</dbReference>
<keyword evidence="5" id="KW-0378">Hydrolase</keyword>
<dbReference type="Gene3D" id="3.40.390.10">
    <property type="entry name" value="Collagenase (Catalytic Domain)"/>
    <property type="match status" value="1"/>
</dbReference>
<protein>
    <recommendedName>
        <fullName evidence="10">Peptidase M43 pregnancy-associated plasma-A domain-containing protein</fullName>
    </recommendedName>
</protein>
<keyword evidence="8" id="KW-1015">Disulfide bond</keyword>
<evidence type="ECO:0000256" key="3">
    <source>
        <dbReference type="ARBA" id="ARBA00022723"/>
    </source>
</evidence>
<evidence type="ECO:0000313" key="11">
    <source>
        <dbReference type="EMBL" id="TKA24050.1"/>
    </source>
</evidence>
<dbReference type="OrthoDB" id="536211at2759"/>
<keyword evidence="6" id="KW-0862">Zinc</keyword>
<keyword evidence="2" id="KW-0645">Protease</keyword>
<feature type="domain" description="Peptidase M43 pregnancy-associated plasma-A" evidence="10">
    <location>
        <begin position="204"/>
        <end position="340"/>
    </location>
</feature>
<accession>A0A4U0TPS9</accession>
<dbReference type="GO" id="GO:0006508">
    <property type="term" value="P:proteolysis"/>
    <property type="evidence" value="ECO:0007669"/>
    <property type="project" value="UniProtKB-KW"/>
</dbReference>
<keyword evidence="12" id="KW-1185">Reference proteome</keyword>
<dbReference type="AlphaFoldDB" id="A0A4U0TPS9"/>
<dbReference type="InterPro" id="IPR008754">
    <property type="entry name" value="Peptidase_M43"/>
</dbReference>
<evidence type="ECO:0000256" key="6">
    <source>
        <dbReference type="ARBA" id="ARBA00022833"/>
    </source>
</evidence>
<evidence type="ECO:0000313" key="12">
    <source>
        <dbReference type="Proteomes" id="UP000308549"/>
    </source>
</evidence>
<reference evidence="11 12" key="1">
    <citation type="submission" date="2017-03" db="EMBL/GenBank/DDBJ databases">
        <title>Genomes of endolithic fungi from Antarctica.</title>
        <authorList>
            <person name="Coleine C."/>
            <person name="Masonjones S."/>
            <person name="Stajich J.E."/>
        </authorList>
    </citation>
    <scope>NUCLEOTIDE SEQUENCE [LARGE SCALE GENOMIC DNA]</scope>
    <source>
        <strain evidence="11 12">CCFEE 6315</strain>
    </source>
</reference>
<dbReference type="SUPFAM" id="SSF55486">
    <property type="entry name" value="Metalloproteases ('zincins'), catalytic domain"/>
    <property type="match status" value="1"/>
</dbReference>
<feature type="chain" id="PRO_5020918107" description="Peptidase M43 pregnancy-associated plasma-A domain-containing protein" evidence="9">
    <location>
        <begin position="19"/>
        <end position="351"/>
    </location>
</feature>
<keyword evidence="3" id="KW-0479">Metal-binding</keyword>
<feature type="signal peptide" evidence="9">
    <location>
        <begin position="1"/>
        <end position="18"/>
    </location>
</feature>
<dbReference type="PANTHER" id="PTHR47466">
    <property type="match status" value="1"/>
</dbReference>
<dbReference type="GO" id="GO:0008237">
    <property type="term" value="F:metallopeptidase activity"/>
    <property type="evidence" value="ECO:0007669"/>
    <property type="project" value="UniProtKB-KW"/>
</dbReference>
<dbReference type="Proteomes" id="UP000308549">
    <property type="component" value="Unassembled WGS sequence"/>
</dbReference>
<keyword evidence="4 9" id="KW-0732">Signal</keyword>
<evidence type="ECO:0000256" key="9">
    <source>
        <dbReference type="SAM" id="SignalP"/>
    </source>
</evidence>
<evidence type="ECO:0000256" key="7">
    <source>
        <dbReference type="ARBA" id="ARBA00023049"/>
    </source>
</evidence>
<proteinExistence type="inferred from homology"/>
<name>A0A4U0TPS9_9PEZI</name>
<sequence>MKDLVMVAILAFSSIVAAAVPHKNFTTPDRNFTLHGVTKPWANDTHVINRLTGKPMKHFVNWSNGTHFTDPATNRTVKHFDCDVGQSTASGHFMATIKKLHKDHKRSAIGSRAAKSLVDRSRVTRPFQVPVYIHVITGTTDAAGFTQQMANSQIGALNEAYNPYGIAFSLSGTTFTQNDDWAVGDGTSMDDAKKALRTGTYGSLNLYFHSQLSGGALGTCTLPSQVQAGMPQSMYYTDGCNINANTMPGGTMTGYNLGKTAVHETGHWLGLLHTFEGYSCSGDGDLIADTPAESASTNGCPINPWKKSCPDTEGDPVHNYMDYSTDACYSTFTDDQVQRIAVLWTQYRAGM</sequence>
<evidence type="ECO:0000256" key="1">
    <source>
        <dbReference type="ARBA" id="ARBA00008721"/>
    </source>
</evidence>
<gene>
    <name evidence="11" type="ORF">B0A50_06941</name>
</gene>
<comment type="similarity">
    <text evidence="1">Belongs to the peptidase M43B family.</text>
</comment>
<organism evidence="11 12">
    <name type="scientific">Salinomyces thailandicus</name>
    <dbReference type="NCBI Taxonomy" id="706561"/>
    <lineage>
        <taxon>Eukaryota</taxon>
        <taxon>Fungi</taxon>
        <taxon>Dikarya</taxon>
        <taxon>Ascomycota</taxon>
        <taxon>Pezizomycotina</taxon>
        <taxon>Dothideomycetes</taxon>
        <taxon>Dothideomycetidae</taxon>
        <taxon>Mycosphaerellales</taxon>
        <taxon>Teratosphaeriaceae</taxon>
        <taxon>Salinomyces</taxon>
    </lineage>
</organism>
<evidence type="ECO:0000256" key="2">
    <source>
        <dbReference type="ARBA" id="ARBA00022670"/>
    </source>
</evidence>
<evidence type="ECO:0000256" key="4">
    <source>
        <dbReference type="ARBA" id="ARBA00022729"/>
    </source>
</evidence>
<keyword evidence="7" id="KW-0482">Metalloprotease</keyword>
<evidence type="ECO:0000256" key="5">
    <source>
        <dbReference type="ARBA" id="ARBA00022801"/>
    </source>
</evidence>
<dbReference type="Pfam" id="PF05572">
    <property type="entry name" value="Peptidase_M43"/>
    <property type="match status" value="1"/>
</dbReference>
<dbReference type="PANTHER" id="PTHR47466:SF1">
    <property type="entry name" value="METALLOPROTEASE MEP1 (AFU_ORTHOLOGUE AFUA_1G07730)-RELATED"/>
    <property type="match status" value="1"/>
</dbReference>